<keyword evidence="2" id="KW-1185">Reference proteome</keyword>
<protein>
    <submittedName>
        <fullName evidence="1">PemK toxin</fullName>
    </submittedName>
</protein>
<name>A0A1Y0I8D5_9GAMM</name>
<dbReference type="OrthoDB" id="7432864at2"/>
<dbReference type="KEGG" id="ome:OLMES_2671"/>
<dbReference type="RefSeq" id="WP_087461685.1">
    <property type="nucleotide sequence ID" value="NZ_CP021425.1"/>
</dbReference>
<sequence>MAKIPEIGHVIKYSYLWWNEHRKGKVEGLKERPCSVLLNRKDENGRTVLFVLPITHTPPEDPESGIEIPAATKKRLGLDEDRSWVITTEFNKFSWPGYDIRKLDNGLYSYGVLPEKLITEIIKSVQNNARVNNSSIVDRDD</sequence>
<dbReference type="Proteomes" id="UP000196027">
    <property type="component" value="Chromosome"/>
</dbReference>
<gene>
    <name evidence="1" type="ORF">OLMES_2671</name>
</gene>
<dbReference type="EMBL" id="CP021425">
    <property type="protein sequence ID" value="ARU56721.1"/>
    <property type="molecule type" value="Genomic_DNA"/>
</dbReference>
<proteinExistence type="predicted"/>
<organism evidence="1 2">
    <name type="scientific">Oleiphilus messinensis</name>
    <dbReference type="NCBI Taxonomy" id="141451"/>
    <lineage>
        <taxon>Bacteria</taxon>
        <taxon>Pseudomonadati</taxon>
        <taxon>Pseudomonadota</taxon>
        <taxon>Gammaproteobacteria</taxon>
        <taxon>Oceanospirillales</taxon>
        <taxon>Oleiphilaceae</taxon>
        <taxon>Oleiphilus</taxon>
    </lineage>
</organism>
<accession>A0A1Y0I8D5</accession>
<evidence type="ECO:0000313" key="2">
    <source>
        <dbReference type="Proteomes" id="UP000196027"/>
    </source>
</evidence>
<dbReference type="AlphaFoldDB" id="A0A1Y0I8D5"/>
<reference evidence="1 2" key="1">
    <citation type="submission" date="2017-05" db="EMBL/GenBank/DDBJ databases">
        <title>Genomic insights into alkan degradation activity of Oleiphilus messinensis.</title>
        <authorList>
            <person name="Kozyavkin S.A."/>
            <person name="Slesarev A.I."/>
            <person name="Golyshin P.N."/>
            <person name="Korzhenkov A."/>
            <person name="Golyshina O.N."/>
            <person name="Toshchakov S.V."/>
        </authorList>
    </citation>
    <scope>NUCLEOTIDE SEQUENCE [LARGE SCALE GENOMIC DNA]</scope>
    <source>
        <strain evidence="1 2">ME102</strain>
    </source>
</reference>
<evidence type="ECO:0000313" key="1">
    <source>
        <dbReference type="EMBL" id="ARU56721.1"/>
    </source>
</evidence>